<feature type="signal peptide" evidence="1">
    <location>
        <begin position="1"/>
        <end position="39"/>
    </location>
</feature>
<evidence type="ECO:0008006" key="4">
    <source>
        <dbReference type="Google" id="ProtNLM"/>
    </source>
</evidence>
<evidence type="ECO:0000313" key="3">
    <source>
        <dbReference type="Proteomes" id="UP000664554"/>
    </source>
</evidence>
<dbReference type="Proteomes" id="UP000664554">
    <property type="component" value="Unassembled WGS sequence"/>
</dbReference>
<evidence type="ECO:0000313" key="2">
    <source>
        <dbReference type="EMBL" id="MBO1529683.1"/>
    </source>
</evidence>
<accession>A0ABS3NK09</accession>
<comment type="caution">
    <text evidence="2">The sequence shown here is derived from an EMBL/GenBank/DDBJ whole genome shotgun (WGS) entry which is preliminary data.</text>
</comment>
<protein>
    <recommendedName>
        <fullName evidence="4">Alginate lyase domain-containing protein</fullName>
    </recommendedName>
</protein>
<dbReference type="EMBL" id="JAGBKM010000001">
    <property type="protein sequence ID" value="MBO1529683.1"/>
    <property type="molecule type" value="Genomic_DNA"/>
</dbReference>
<sequence length="320" mass="35472">MFKLTAAFKKTNNQLPTLRTGTALGAALLLCAMAPSALADNHPQDIVTNNTVFDGTVVSTHLSAASDSAPRFANLANYCTDNNRAQTTQPKYQSAQRQSIDCMFIALRHYQRQALTPHQQYFAYKAQAWLNYAYHQDSINSTSAAGSYALQTGHTILQALLNNDLAQLEWSPDIPTFSALMRPDLWATLNALKDSGGVETAPREIAFSEIALVWAASKQCERSWIESGSHFRMADRWLEQAREAYVNAHDSQTNVDLENKINRYYQAYVPLDPSDDVCRGQTFPVMPVTNKSSANSTRISDKPATTIALPMPSATYHIDD</sequence>
<proteinExistence type="predicted"/>
<dbReference type="RefSeq" id="WP_207988608.1">
    <property type="nucleotide sequence ID" value="NZ_JAGBKM010000001.1"/>
</dbReference>
<reference evidence="2 3" key="1">
    <citation type="submission" date="2021-03" db="EMBL/GenBank/DDBJ databases">
        <authorList>
            <person name="Shang D.-D."/>
            <person name="Du Z.-J."/>
            <person name="Chen G.-J."/>
        </authorList>
    </citation>
    <scope>NUCLEOTIDE SEQUENCE [LARGE SCALE GENOMIC DNA]</scope>
    <source>
        <strain evidence="2 3">F1192</strain>
    </source>
</reference>
<feature type="chain" id="PRO_5046581445" description="Alginate lyase domain-containing protein" evidence="1">
    <location>
        <begin position="40"/>
        <end position="320"/>
    </location>
</feature>
<keyword evidence="1" id="KW-0732">Signal</keyword>
<name>A0ABS3NK09_9GAMM</name>
<keyword evidence="3" id="KW-1185">Reference proteome</keyword>
<evidence type="ECO:0000256" key="1">
    <source>
        <dbReference type="SAM" id="SignalP"/>
    </source>
</evidence>
<gene>
    <name evidence="2" type="ORF">J3492_00450</name>
</gene>
<organism evidence="2 3">
    <name type="scientific">Psychrobacter coccoides</name>
    <dbReference type="NCBI Taxonomy" id="2818440"/>
    <lineage>
        <taxon>Bacteria</taxon>
        <taxon>Pseudomonadati</taxon>
        <taxon>Pseudomonadota</taxon>
        <taxon>Gammaproteobacteria</taxon>
        <taxon>Moraxellales</taxon>
        <taxon>Moraxellaceae</taxon>
        <taxon>Psychrobacter</taxon>
    </lineage>
</organism>